<dbReference type="EMBL" id="JATAAI010000008">
    <property type="protein sequence ID" value="KAK1744096.1"/>
    <property type="molecule type" value="Genomic_DNA"/>
</dbReference>
<dbReference type="PANTHER" id="PTHR31827">
    <property type="entry name" value="EMB|CAB89363.1"/>
    <property type="match status" value="1"/>
</dbReference>
<sequence>MVTLIRTLKRITPASAPLNQTSEAKTAATIAIALGPSPSPPDDLAAHVFHDSLLKGDEAAATETEAVAMSKKSSPASSDDKISPRKASTADTSNDVSDGTATSMISREKKIYYCSSEGCTNQVVNGGVCKRHGAKVKRCSKEACTNQAVKGGACIKHGAKIIRKRCSREGCTNKVVQGGFCTKHGAKRKQCSSEGCTTMSQVAGLCYRHGSKRKERCSGEGCTNQALKGGVCWRHGARKKLCSTEGCTNIVVKGGVCRRHEKGVVFVSVKIDK</sequence>
<comment type="caution">
    <text evidence="2">The sequence shown here is derived from an EMBL/GenBank/DDBJ whole genome shotgun (WGS) entry which is preliminary data.</text>
</comment>
<name>A0AAD8YCU5_9STRA</name>
<proteinExistence type="predicted"/>
<organism evidence="2 3">
    <name type="scientific">Skeletonema marinoi</name>
    <dbReference type="NCBI Taxonomy" id="267567"/>
    <lineage>
        <taxon>Eukaryota</taxon>
        <taxon>Sar</taxon>
        <taxon>Stramenopiles</taxon>
        <taxon>Ochrophyta</taxon>
        <taxon>Bacillariophyta</taxon>
        <taxon>Coscinodiscophyceae</taxon>
        <taxon>Thalassiosirophycidae</taxon>
        <taxon>Thalassiosirales</taxon>
        <taxon>Skeletonemataceae</taxon>
        <taxon>Skeletonema</taxon>
        <taxon>Skeletonema marinoi-dohrnii complex</taxon>
    </lineage>
</organism>
<feature type="compositionally biased region" description="Polar residues" evidence="1">
    <location>
        <begin position="89"/>
        <end position="101"/>
    </location>
</feature>
<accession>A0AAD8YCU5</accession>
<dbReference type="AlphaFoldDB" id="A0AAD8YCU5"/>
<evidence type="ECO:0000313" key="3">
    <source>
        <dbReference type="Proteomes" id="UP001224775"/>
    </source>
</evidence>
<dbReference type="Proteomes" id="UP001224775">
    <property type="component" value="Unassembled WGS sequence"/>
</dbReference>
<protein>
    <recommendedName>
        <fullName evidence="4">WRKY transcription factor 19</fullName>
    </recommendedName>
</protein>
<gene>
    <name evidence="2" type="ORF">QTG54_005693</name>
</gene>
<feature type="region of interest" description="Disordered" evidence="1">
    <location>
        <begin position="64"/>
        <end position="101"/>
    </location>
</feature>
<reference evidence="2" key="1">
    <citation type="submission" date="2023-06" db="EMBL/GenBank/DDBJ databases">
        <title>Survivors Of The Sea: Transcriptome response of Skeletonema marinoi to long-term dormancy.</title>
        <authorList>
            <person name="Pinder M.I.M."/>
            <person name="Kourtchenko O."/>
            <person name="Robertson E.K."/>
            <person name="Larsson T."/>
            <person name="Maumus F."/>
            <person name="Osuna-Cruz C.M."/>
            <person name="Vancaester E."/>
            <person name="Stenow R."/>
            <person name="Vandepoele K."/>
            <person name="Ploug H."/>
            <person name="Bruchert V."/>
            <person name="Godhe A."/>
            <person name="Topel M."/>
        </authorList>
    </citation>
    <scope>NUCLEOTIDE SEQUENCE</scope>
    <source>
        <strain evidence="2">R05AC</strain>
    </source>
</reference>
<evidence type="ECO:0000256" key="1">
    <source>
        <dbReference type="SAM" id="MobiDB-lite"/>
    </source>
</evidence>
<evidence type="ECO:0008006" key="4">
    <source>
        <dbReference type="Google" id="ProtNLM"/>
    </source>
</evidence>
<dbReference type="PANTHER" id="PTHR31827:SF1">
    <property type="entry name" value="EMB|CAB89363.1"/>
    <property type="match status" value="1"/>
</dbReference>
<keyword evidence="3" id="KW-1185">Reference proteome</keyword>
<feature type="compositionally biased region" description="Low complexity" evidence="1">
    <location>
        <begin position="64"/>
        <end position="77"/>
    </location>
</feature>
<evidence type="ECO:0000313" key="2">
    <source>
        <dbReference type="EMBL" id="KAK1744096.1"/>
    </source>
</evidence>